<protein>
    <recommendedName>
        <fullName evidence="3">Transposase DDE domain-containing protein</fullName>
    </recommendedName>
</protein>
<evidence type="ECO:0000313" key="2">
    <source>
        <dbReference type="Proteomes" id="UP000032067"/>
    </source>
</evidence>
<evidence type="ECO:0008006" key="3">
    <source>
        <dbReference type="Google" id="ProtNLM"/>
    </source>
</evidence>
<dbReference type="OrthoDB" id="111180at2"/>
<name>A0A0D0KML8_VARPD</name>
<dbReference type="EMBL" id="JXQQ01000119">
    <property type="protein sequence ID" value="KIQ17793.1"/>
    <property type="molecule type" value="Genomic_DNA"/>
</dbReference>
<dbReference type="RefSeq" id="WP_042582483.1">
    <property type="nucleotide sequence ID" value="NZ_JXQQ01000119.1"/>
</dbReference>
<sequence>MLDELVALRRQTVEHPFASIKHLILGNARLLMRHTSGARAEFSLAVMAYNLKRAFNMKGAAWMHQALRG</sequence>
<proteinExistence type="predicted"/>
<accession>A0A0D0KML8</accession>
<organism evidence="1 2">
    <name type="scientific">Variovorax paradoxus</name>
    <dbReference type="NCBI Taxonomy" id="34073"/>
    <lineage>
        <taxon>Bacteria</taxon>
        <taxon>Pseudomonadati</taxon>
        <taxon>Pseudomonadota</taxon>
        <taxon>Betaproteobacteria</taxon>
        <taxon>Burkholderiales</taxon>
        <taxon>Comamonadaceae</taxon>
        <taxon>Variovorax</taxon>
    </lineage>
</organism>
<dbReference type="AlphaFoldDB" id="A0A0D0KML8"/>
<reference evidence="1 2" key="1">
    <citation type="submission" date="2014-12" db="EMBL/GenBank/DDBJ databases">
        <title>16Stimator: statistical estimation of ribosomal gene copy numbers from draft genome assemblies.</title>
        <authorList>
            <person name="Perisin M.A."/>
            <person name="Vetter M."/>
            <person name="Gilbert J.A."/>
            <person name="Bergelson J."/>
        </authorList>
    </citation>
    <scope>NUCLEOTIDE SEQUENCE [LARGE SCALE GENOMIC DNA]</scope>
    <source>
        <strain evidence="1 2">MEDvA23</strain>
    </source>
</reference>
<comment type="caution">
    <text evidence="1">The sequence shown here is derived from an EMBL/GenBank/DDBJ whole genome shotgun (WGS) entry which is preliminary data.</text>
</comment>
<evidence type="ECO:0000313" key="1">
    <source>
        <dbReference type="EMBL" id="KIQ17793.1"/>
    </source>
</evidence>
<dbReference type="Proteomes" id="UP000032067">
    <property type="component" value="Unassembled WGS sequence"/>
</dbReference>
<gene>
    <name evidence="1" type="ORF">RT97_29880</name>
</gene>